<sequence>MKKQLFTGVLCAAILVPAGCGAGDGATEAQGGHGGTQEHGNAQEITPGLFGPGPINHRTINPQDHSDHPLNQGEINNGTSFTTLDADRPDIGDDADNMHYIAKENGFTPLYVLYGGSHATVYVNGNQGWSKQERDNKVKELRTAYEQNTPRYNVEVHVLNDG</sequence>
<comment type="caution">
    <text evidence="3">The sequence shown here is derived from an EMBL/GenBank/DDBJ whole genome shotgun (WGS) entry which is preliminary data.</text>
</comment>
<keyword evidence="2" id="KW-0732">Signal</keyword>
<keyword evidence="4" id="KW-1185">Reference proteome</keyword>
<proteinExistence type="predicted"/>
<accession>A0ABW0YGV3</accession>
<reference evidence="4" key="1">
    <citation type="journal article" date="2019" name="Int. J. Syst. Evol. Microbiol.">
        <title>The Global Catalogue of Microorganisms (GCM) 10K type strain sequencing project: providing services to taxonomists for standard genome sequencing and annotation.</title>
        <authorList>
            <consortium name="The Broad Institute Genomics Platform"/>
            <consortium name="The Broad Institute Genome Sequencing Center for Infectious Disease"/>
            <person name="Wu L."/>
            <person name="Ma J."/>
        </authorList>
    </citation>
    <scope>NUCLEOTIDE SEQUENCE [LARGE SCALE GENOMIC DNA]</scope>
    <source>
        <strain evidence="4">CECT 7184</strain>
    </source>
</reference>
<protein>
    <submittedName>
        <fullName evidence="3">Uncharacterized protein</fullName>
    </submittedName>
</protein>
<organism evidence="3 4">
    <name type="scientific">Thalassorhabdus alkalitolerans</name>
    <dbReference type="NCBI Taxonomy" id="2282697"/>
    <lineage>
        <taxon>Bacteria</taxon>
        <taxon>Bacillati</taxon>
        <taxon>Bacillota</taxon>
        <taxon>Bacilli</taxon>
        <taxon>Bacillales</taxon>
        <taxon>Bacillaceae</taxon>
        <taxon>Thalassorhabdus</taxon>
    </lineage>
</organism>
<feature type="region of interest" description="Disordered" evidence="1">
    <location>
        <begin position="26"/>
        <end position="89"/>
    </location>
</feature>
<evidence type="ECO:0000313" key="4">
    <source>
        <dbReference type="Proteomes" id="UP001596142"/>
    </source>
</evidence>
<feature type="signal peptide" evidence="2">
    <location>
        <begin position="1"/>
        <end position="22"/>
    </location>
</feature>
<dbReference type="Proteomes" id="UP001596142">
    <property type="component" value="Unassembled WGS sequence"/>
</dbReference>
<dbReference type="EMBL" id="JBHSOZ010000002">
    <property type="protein sequence ID" value="MFC5711534.1"/>
    <property type="molecule type" value="Genomic_DNA"/>
</dbReference>
<evidence type="ECO:0000256" key="1">
    <source>
        <dbReference type="SAM" id="MobiDB-lite"/>
    </source>
</evidence>
<dbReference type="RefSeq" id="WP_385937904.1">
    <property type="nucleotide sequence ID" value="NZ_JBHSOZ010000002.1"/>
</dbReference>
<name>A0ABW0YGV3_9BACI</name>
<evidence type="ECO:0000313" key="3">
    <source>
        <dbReference type="EMBL" id="MFC5711534.1"/>
    </source>
</evidence>
<feature type="compositionally biased region" description="Polar residues" evidence="1">
    <location>
        <begin position="73"/>
        <end position="83"/>
    </location>
</feature>
<feature type="chain" id="PRO_5046439258" evidence="2">
    <location>
        <begin position="23"/>
        <end position="162"/>
    </location>
</feature>
<gene>
    <name evidence="3" type="ORF">ACFPU1_01925</name>
</gene>
<evidence type="ECO:0000256" key="2">
    <source>
        <dbReference type="SAM" id="SignalP"/>
    </source>
</evidence>